<dbReference type="InterPro" id="IPR005122">
    <property type="entry name" value="Uracil-DNA_glycosylase-like"/>
</dbReference>
<dbReference type="RefSeq" id="WP_200104398.1">
    <property type="nucleotide sequence ID" value="NZ_JAEHFV010000001.1"/>
</dbReference>
<gene>
    <name evidence="2" type="ORF">I5M07_01370</name>
</gene>
<dbReference type="EMBL" id="JAEHFV010000001">
    <property type="protein sequence ID" value="MBK0368470.1"/>
    <property type="molecule type" value="Genomic_DNA"/>
</dbReference>
<evidence type="ECO:0000313" key="3">
    <source>
        <dbReference type="Proteomes" id="UP000609172"/>
    </source>
</evidence>
<dbReference type="InterPro" id="IPR047124">
    <property type="entry name" value="HI_0220.2"/>
</dbReference>
<comment type="caution">
    <text evidence="2">The sequence shown here is derived from an EMBL/GenBank/DDBJ whole genome shotgun (WGS) entry which is preliminary data.</text>
</comment>
<dbReference type="PANTHER" id="PTHR42160">
    <property type="entry name" value="URACIL-DNA GLYCOSYLASE SUPERFAMILY PROTEIN"/>
    <property type="match status" value="1"/>
</dbReference>
<dbReference type="SUPFAM" id="SSF52141">
    <property type="entry name" value="Uracil-DNA glycosylase-like"/>
    <property type="match status" value="1"/>
</dbReference>
<reference evidence="2" key="1">
    <citation type="submission" date="2020-12" db="EMBL/GenBank/DDBJ databases">
        <title>Bacterial novel species Flavobacterium sp. SE-1-e isolated from soil.</title>
        <authorList>
            <person name="Jung H.-Y."/>
        </authorList>
    </citation>
    <scope>NUCLEOTIDE SEQUENCE</scope>
    <source>
        <strain evidence="2">SE-1-e</strain>
    </source>
</reference>
<proteinExistence type="predicted"/>
<dbReference type="AlphaFoldDB" id="A0A934PJF9"/>
<dbReference type="SMART" id="SM00986">
    <property type="entry name" value="UDG"/>
    <property type="match status" value="1"/>
</dbReference>
<dbReference type="CDD" id="cd10033">
    <property type="entry name" value="UDG_like"/>
    <property type="match status" value="1"/>
</dbReference>
<accession>A0A934PJF9</accession>
<feature type="domain" description="Uracil-DNA glycosylase-like" evidence="1">
    <location>
        <begin position="25"/>
        <end position="182"/>
    </location>
</feature>
<dbReference type="InterPro" id="IPR036895">
    <property type="entry name" value="Uracil-DNA_glycosylase-like_sf"/>
</dbReference>
<sequence length="192" mass="22195">MDELLKKIKDCTLCQEFLPIAPRPVMAASSKSKIIIVGQAPGRKAHDSLTPWNDMSGDNLRNWLGVSREQFYDTSNFALIPMGFCFPGSEKYGDVPPRKECAPTWHPPLFEAIENPELIILIGQFAMKYYLQKKAYKTITENVSHFESFLPDYFPLVHPSPRNRIWLKKNPWFETTIIPELQKIVHQILFKD</sequence>
<keyword evidence="3" id="KW-1185">Reference proteome</keyword>
<dbReference type="PANTHER" id="PTHR42160:SF1">
    <property type="entry name" value="URACIL-DNA GLYCOSYLASE SUPERFAMILY PROTEIN"/>
    <property type="match status" value="1"/>
</dbReference>
<organism evidence="2 3">
    <name type="scientific">Flavobacterium agrisoli</name>
    <dbReference type="NCBI Taxonomy" id="2793066"/>
    <lineage>
        <taxon>Bacteria</taxon>
        <taxon>Pseudomonadati</taxon>
        <taxon>Bacteroidota</taxon>
        <taxon>Flavobacteriia</taxon>
        <taxon>Flavobacteriales</taxon>
        <taxon>Flavobacteriaceae</taxon>
        <taxon>Flavobacterium</taxon>
    </lineage>
</organism>
<evidence type="ECO:0000259" key="1">
    <source>
        <dbReference type="SMART" id="SM00986"/>
    </source>
</evidence>
<dbReference type="Gene3D" id="3.40.470.10">
    <property type="entry name" value="Uracil-DNA glycosylase-like domain"/>
    <property type="match status" value="1"/>
</dbReference>
<dbReference type="Proteomes" id="UP000609172">
    <property type="component" value="Unassembled WGS sequence"/>
</dbReference>
<dbReference type="SMART" id="SM00987">
    <property type="entry name" value="UreE_C"/>
    <property type="match status" value="1"/>
</dbReference>
<evidence type="ECO:0000313" key="2">
    <source>
        <dbReference type="EMBL" id="MBK0368470.1"/>
    </source>
</evidence>
<name>A0A934PJF9_9FLAO</name>
<dbReference type="Pfam" id="PF03167">
    <property type="entry name" value="UDG"/>
    <property type="match status" value="1"/>
</dbReference>
<protein>
    <submittedName>
        <fullName evidence="2">Uracil-DNA glycosylase family protein</fullName>
    </submittedName>
</protein>